<dbReference type="InterPro" id="IPR051393">
    <property type="entry name" value="ABC_transporter_permease"/>
</dbReference>
<evidence type="ECO:0000256" key="1">
    <source>
        <dbReference type="ARBA" id="ARBA00004651"/>
    </source>
</evidence>
<dbReference type="EMBL" id="VNJI01000060">
    <property type="protein sequence ID" value="TVY05372.1"/>
    <property type="molecule type" value="Genomic_DNA"/>
</dbReference>
<feature type="domain" description="ABC transmembrane type-1" evidence="8">
    <location>
        <begin position="92"/>
        <end position="304"/>
    </location>
</feature>
<evidence type="ECO:0000313" key="9">
    <source>
        <dbReference type="EMBL" id="TVY05372.1"/>
    </source>
</evidence>
<dbReference type="CDD" id="cd06261">
    <property type="entry name" value="TM_PBP2"/>
    <property type="match status" value="1"/>
</dbReference>
<dbReference type="Pfam" id="PF00528">
    <property type="entry name" value="BPD_transp_1"/>
    <property type="match status" value="1"/>
</dbReference>
<evidence type="ECO:0000256" key="4">
    <source>
        <dbReference type="ARBA" id="ARBA00022692"/>
    </source>
</evidence>
<organism evidence="9 10">
    <name type="scientific">Paenibacillus cremeus</name>
    <dbReference type="NCBI Taxonomy" id="2163881"/>
    <lineage>
        <taxon>Bacteria</taxon>
        <taxon>Bacillati</taxon>
        <taxon>Bacillota</taxon>
        <taxon>Bacilli</taxon>
        <taxon>Bacillales</taxon>
        <taxon>Paenibacillaceae</taxon>
        <taxon>Paenibacillus</taxon>
    </lineage>
</organism>
<feature type="transmembrane region" description="Helical" evidence="7">
    <location>
        <begin position="129"/>
        <end position="149"/>
    </location>
</feature>
<sequence>MAKLFPRAHRFREELLQEGQEEIMQIRFRWNRLLPYALIFPNVFIYTLFILVPVIWVFYLSFTNFTILNPGRWIGLSNYKVLLGDDTFHMALKNTLLYWLFTVIPTMAIGLVLASFLNTKISGLAAYRSFIYLPGVISSVAVCMTWLWLLDPRRGPINMLLESLKLHGRDWLHEPQTALYSVMIIGIWTGVGYAMIIFLAGLQGIPEHLYEAAMIDGASTLRQFVHITIPLLRPITFFLFITMTIRSFQVFDFVFILTNGGPANTSTTIVNEIVKSSFQDYRMGYASAIAIILLLITLIVTVVNYTVGSKASDID</sequence>
<evidence type="ECO:0000256" key="6">
    <source>
        <dbReference type="ARBA" id="ARBA00023136"/>
    </source>
</evidence>
<comment type="caution">
    <text evidence="9">The sequence shown here is derived from an EMBL/GenBank/DDBJ whole genome shotgun (WGS) entry which is preliminary data.</text>
</comment>
<dbReference type="GO" id="GO:0005886">
    <property type="term" value="C:plasma membrane"/>
    <property type="evidence" value="ECO:0007669"/>
    <property type="project" value="UniProtKB-SubCell"/>
</dbReference>
<comment type="similarity">
    <text evidence="7">Belongs to the binding-protein-dependent transport system permease family.</text>
</comment>
<dbReference type="OrthoDB" id="9809173at2"/>
<dbReference type="InterPro" id="IPR000515">
    <property type="entry name" value="MetI-like"/>
</dbReference>
<keyword evidence="5 7" id="KW-1133">Transmembrane helix</keyword>
<dbReference type="GO" id="GO:0055085">
    <property type="term" value="P:transmembrane transport"/>
    <property type="evidence" value="ECO:0007669"/>
    <property type="project" value="InterPro"/>
</dbReference>
<dbReference type="Proteomes" id="UP000317036">
    <property type="component" value="Unassembled WGS sequence"/>
</dbReference>
<keyword evidence="3" id="KW-1003">Cell membrane</keyword>
<evidence type="ECO:0000259" key="8">
    <source>
        <dbReference type="PROSITE" id="PS50928"/>
    </source>
</evidence>
<dbReference type="PANTHER" id="PTHR30193">
    <property type="entry name" value="ABC TRANSPORTER PERMEASE PROTEIN"/>
    <property type="match status" value="1"/>
</dbReference>
<name>A0A559JZP5_9BACL</name>
<dbReference type="Gene3D" id="1.10.3720.10">
    <property type="entry name" value="MetI-like"/>
    <property type="match status" value="1"/>
</dbReference>
<protein>
    <submittedName>
        <fullName evidence="9">Sugar ABC transporter permease</fullName>
    </submittedName>
</protein>
<keyword evidence="6 7" id="KW-0472">Membrane</keyword>
<feature type="transmembrane region" description="Helical" evidence="7">
    <location>
        <begin position="223"/>
        <end position="245"/>
    </location>
</feature>
<reference evidence="9 10" key="1">
    <citation type="submission" date="2019-07" db="EMBL/GenBank/DDBJ databases">
        <authorList>
            <person name="Kim J."/>
        </authorList>
    </citation>
    <scope>NUCLEOTIDE SEQUENCE [LARGE SCALE GENOMIC DNA]</scope>
    <source>
        <strain evidence="9 10">JC52</strain>
    </source>
</reference>
<dbReference type="AlphaFoldDB" id="A0A559JZP5"/>
<feature type="transmembrane region" description="Helical" evidence="7">
    <location>
        <begin position="96"/>
        <end position="117"/>
    </location>
</feature>
<dbReference type="PANTHER" id="PTHR30193:SF37">
    <property type="entry name" value="INNER MEMBRANE ABC TRANSPORTER PERMEASE PROTEIN YCJO"/>
    <property type="match status" value="1"/>
</dbReference>
<dbReference type="PROSITE" id="PS50928">
    <property type="entry name" value="ABC_TM1"/>
    <property type="match status" value="1"/>
</dbReference>
<keyword evidence="10" id="KW-1185">Reference proteome</keyword>
<accession>A0A559JZP5</accession>
<dbReference type="InterPro" id="IPR035906">
    <property type="entry name" value="MetI-like_sf"/>
</dbReference>
<feature type="transmembrane region" description="Helical" evidence="7">
    <location>
        <begin position="178"/>
        <end position="202"/>
    </location>
</feature>
<evidence type="ECO:0000256" key="3">
    <source>
        <dbReference type="ARBA" id="ARBA00022475"/>
    </source>
</evidence>
<dbReference type="SUPFAM" id="SSF161098">
    <property type="entry name" value="MetI-like"/>
    <property type="match status" value="1"/>
</dbReference>
<evidence type="ECO:0000313" key="10">
    <source>
        <dbReference type="Proteomes" id="UP000317036"/>
    </source>
</evidence>
<gene>
    <name evidence="9" type="ORF">FPZ49_30490</name>
</gene>
<feature type="transmembrane region" description="Helical" evidence="7">
    <location>
        <begin position="285"/>
        <end position="307"/>
    </location>
</feature>
<comment type="subcellular location">
    <subcellularLocation>
        <location evidence="1 7">Cell membrane</location>
        <topology evidence="1 7">Multi-pass membrane protein</topology>
    </subcellularLocation>
</comment>
<evidence type="ECO:0000256" key="5">
    <source>
        <dbReference type="ARBA" id="ARBA00022989"/>
    </source>
</evidence>
<keyword evidence="4 7" id="KW-0812">Transmembrane</keyword>
<evidence type="ECO:0000256" key="7">
    <source>
        <dbReference type="RuleBase" id="RU363032"/>
    </source>
</evidence>
<feature type="transmembrane region" description="Helical" evidence="7">
    <location>
        <begin position="33"/>
        <end position="59"/>
    </location>
</feature>
<keyword evidence="2 7" id="KW-0813">Transport</keyword>
<proteinExistence type="inferred from homology"/>
<evidence type="ECO:0000256" key="2">
    <source>
        <dbReference type="ARBA" id="ARBA00022448"/>
    </source>
</evidence>